<dbReference type="Proteomes" id="UP001227268">
    <property type="component" value="Unassembled WGS sequence"/>
</dbReference>
<gene>
    <name evidence="1" type="ORF">QFC21_001461</name>
</gene>
<proteinExistence type="predicted"/>
<name>A0ACC2W632_9TREE</name>
<reference evidence="1" key="1">
    <citation type="submission" date="2023-04" db="EMBL/GenBank/DDBJ databases">
        <title>Draft Genome sequencing of Naganishia species isolated from polar environments using Oxford Nanopore Technology.</title>
        <authorList>
            <person name="Leo P."/>
            <person name="Venkateswaran K."/>
        </authorList>
    </citation>
    <scope>NUCLEOTIDE SEQUENCE</scope>
    <source>
        <strain evidence="1">MNA-CCFEE 5423</strain>
    </source>
</reference>
<accession>A0ACC2W632</accession>
<keyword evidence="2" id="KW-1185">Reference proteome</keyword>
<sequence length="457" mass="48632">MLPLPRNNQPPSATESYAFTIPDPRAVPRKRRYQASPGCPLCSILVNLETSASASGSASTQPPTPAPAETNLHVPPSPLVPQPPSPAFPSPAVLQKPLLPPSSFYAPGSSTRTTGGGSDEERMLLVDDDELTGWLANRSERLARNARHVVLAFKRHVQDVYDFGPQDIPLLSHALQTAHLLLDRTPSAIQKGKGKAVDHEADAGRNLDSAQFDGFGEGERRVGFVTGITRDPQFPYAHLHIHATLGPLDSASWYRRTVTYSSWSPGWWGLEDLIAEIRETTSNNRVKSGYGRRNAPITAVPLAGSDTGLPNALEPSTANSSHALPKPHATNPPSPAENAVSAGSGSSSSHRNQQQIQIQTQATSDDQTLPSGLLDAVLRDAERKLGAVSLSSVATKAGTEDGRNQQSSDSRKGKGKQKKLPMLKLEQGSTDQNNEASAAVGLDGTRGGGTAVPEVHE</sequence>
<organism evidence="1 2">
    <name type="scientific">Naganishia friedmannii</name>
    <dbReference type="NCBI Taxonomy" id="89922"/>
    <lineage>
        <taxon>Eukaryota</taxon>
        <taxon>Fungi</taxon>
        <taxon>Dikarya</taxon>
        <taxon>Basidiomycota</taxon>
        <taxon>Agaricomycotina</taxon>
        <taxon>Tremellomycetes</taxon>
        <taxon>Filobasidiales</taxon>
        <taxon>Filobasidiaceae</taxon>
        <taxon>Naganishia</taxon>
    </lineage>
</organism>
<protein>
    <submittedName>
        <fullName evidence="1">Uncharacterized protein</fullName>
    </submittedName>
</protein>
<dbReference type="EMBL" id="JASBWT010000003">
    <property type="protein sequence ID" value="KAJ9106316.1"/>
    <property type="molecule type" value="Genomic_DNA"/>
</dbReference>
<evidence type="ECO:0000313" key="2">
    <source>
        <dbReference type="Proteomes" id="UP001227268"/>
    </source>
</evidence>
<comment type="caution">
    <text evidence="1">The sequence shown here is derived from an EMBL/GenBank/DDBJ whole genome shotgun (WGS) entry which is preliminary data.</text>
</comment>
<evidence type="ECO:0000313" key="1">
    <source>
        <dbReference type="EMBL" id="KAJ9106316.1"/>
    </source>
</evidence>